<evidence type="ECO:0000313" key="1">
    <source>
        <dbReference type="EMBL" id="BDQ37766.1"/>
    </source>
</evidence>
<protein>
    <submittedName>
        <fullName evidence="1">Uncharacterized protein</fullName>
    </submittedName>
</protein>
<evidence type="ECO:0000313" key="2">
    <source>
        <dbReference type="Proteomes" id="UP001317742"/>
    </source>
</evidence>
<proteinExistence type="predicted"/>
<reference evidence="1 2" key="1">
    <citation type="submission" date="2022-08" db="EMBL/GenBank/DDBJ databases">
        <title>Genome Sequence of the sulphate-reducing bacterium, Pseudodesulfovibrio sp. SYK.</title>
        <authorList>
            <person name="Kondo R."/>
            <person name="Kataoka T."/>
        </authorList>
    </citation>
    <scope>NUCLEOTIDE SEQUENCE [LARGE SCALE GENOMIC DNA]</scope>
    <source>
        <strain evidence="1 2">SYK</strain>
    </source>
</reference>
<organism evidence="1 2">
    <name type="scientific">Pseudodesulfovibrio nedwellii</name>
    <dbReference type="NCBI Taxonomy" id="2973072"/>
    <lineage>
        <taxon>Bacteria</taxon>
        <taxon>Pseudomonadati</taxon>
        <taxon>Thermodesulfobacteriota</taxon>
        <taxon>Desulfovibrionia</taxon>
        <taxon>Desulfovibrionales</taxon>
        <taxon>Desulfovibrionaceae</taxon>
    </lineage>
</organism>
<dbReference type="EMBL" id="AP026709">
    <property type="protein sequence ID" value="BDQ37766.1"/>
    <property type="molecule type" value="Genomic_DNA"/>
</dbReference>
<keyword evidence="2" id="KW-1185">Reference proteome</keyword>
<accession>A0ABM8B1T6</accession>
<name>A0ABM8B1T6_9BACT</name>
<dbReference type="RefSeq" id="WP_281760284.1">
    <property type="nucleotide sequence ID" value="NZ_AP026709.1"/>
</dbReference>
<sequence length="328" mass="35484">MTIASLKTRDYFDGNGSTCVFELPFMFMRDEDVKVLVSDVEGVETVQILGSDYTLTGAGEQACGECHMNRTLQKGEVLFVRRCPALTQEADYLENGAFPAASHEAALDKLTMICQALSERLDRTISLRISSAVEGLVLPEPAADNVLGWNAAQDNLENKEIIDFGQVAIPISVTQGGTGATNPTEALIGLGFGATGMAVSCCSTGEEVLQTIDSEGNIVRTLSGSLLKAVYGDEAQVHTGTDLSELVVERNHVVWTLTEESHFTDVSLPYDGTYVFHVYPAGYELNLAVSYKMSEMLASPNPLAGEIRVVVEQFNARKTILVVQNMEV</sequence>
<dbReference type="Proteomes" id="UP001317742">
    <property type="component" value="Chromosome"/>
</dbReference>
<gene>
    <name evidence="1" type="ORF">SYK_21260</name>
</gene>